<feature type="region of interest" description="Disordered" evidence="1">
    <location>
        <begin position="140"/>
        <end position="159"/>
    </location>
</feature>
<evidence type="ECO:0000256" key="1">
    <source>
        <dbReference type="SAM" id="MobiDB-lite"/>
    </source>
</evidence>
<sequence>MQLQTITQQVGKVILPPTTLDAGACRALMKHENLDPGRFSIIAIVTALISVAAAAPVDNPNWPGELLKRQAPGTPLYYCHDNCGQAIAGSRKTGKCSSPAFIHNYSNCIQCSGPDNNNIWHHYSGTLTPAGASCGFPTTPDSGVQPPVGPAIPDGGVWP</sequence>
<evidence type="ECO:0000313" key="3">
    <source>
        <dbReference type="Proteomes" id="UP000614610"/>
    </source>
</evidence>
<protein>
    <submittedName>
        <fullName evidence="2">Uncharacterized protein</fullName>
    </submittedName>
</protein>
<comment type="caution">
    <text evidence="2">The sequence shown here is derived from an EMBL/GenBank/DDBJ whole genome shotgun (WGS) entry which is preliminary data.</text>
</comment>
<dbReference type="OrthoDB" id="4160690at2759"/>
<proteinExistence type="predicted"/>
<name>A0A8H8VEH5_ORBOL</name>
<reference evidence="2" key="1">
    <citation type="submission" date="2019-06" db="EMBL/GenBank/DDBJ databases">
        <authorList>
            <person name="Palmer J.M."/>
        </authorList>
    </citation>
    <scope>NUCLEOTIDE SEQUENCE</scope>
    <source>
        <strain evidence="2">TWF679</strain>
    </source>
</reference>
<dbReference type="AlphaFoldDB" id="A0A8H8VEH5"/>
<evidence type="ECO:0000313" key="2">
    <source>
        <dbReference type="EMBL" id="KAF3215426.1"/>
    </source>
</evidence>
<gene>
    <name evidence="2" type="ORF">TWF679_003948</name>
</gene>
<dbReference type="EMBL" id="WIWT01000019">
    <property type="protein sequence ID" value="KAF3215426.1"/>
    <property type="molecule type" value="Genomic_DNA"/>
</dbReference>
<organism evidence="2 3">
    <name type="scientific">Orbilia oligospora</name>
    <name type="common">Nematode-trapping fungus</name>
    <name type="synonym">Arthrobotrys oligospora</name>
    <dbReference type="NCBI Taxonomy" id="2813651"/>
    <lineage>
        <taxon>Eukaryota</taxon>
        <taxon>Fungi</taxon>
        <taxon>Dikarya</taxon>
        <taxon>Ascomycota</taxon>
        <taxon>Pezizomycotina</taxon>
        <taxon>Orbiliomycetes</taxon>
        <taxon>Orbiliales</taxon>
        <taxon>Orbiliaceae</taxon>
        <taxon>Orbilia</taxon>
    </lineage>
</organism>
<dbReference type="Proteomes" id="UP000614610">
    <property type="component" value="Unassembled WGS sequence"/>
</dbReference>
<accession>A0A8H8VEH5</accession>